<dbReference type="EMBL" id="JYDQ01000217">
    <property type="protein sequence ID" value="KRY10822.1"/>
    <property type="molecule type" value="Genomic_DNA"/>
</dbReference>
<evidence type="ECO:0000313" key="1">
    <source>
        <dbReference type="EMBL" id="KRY10822.1"/>
    </source>
</evidence>
<sequence length="74" mass="8727">MEHTMLDKAGVEQFVQRCYFAHLVTLHQLLIVRQVEILLYFHETIAAHTTDGTLCTHVWLRRPVVFCFWLTVVT</sequence>
<gene>
    <name evidence="1" type="ORF">T12_2471</name>
</gene>
<reference evidence="1 2" key="1">
    <citation type="submission" date="2015-01" db="EMBL/GenBank/DDBJ databases">
        <title>Evolution of Trichinella species and genotypes.</title>
        <authorList>
            <person name="Korhonen P.K."/>
            <person name="Edoardo P."/>
            <person name="Giuseppe L.R."/>
            <person name="Gasser R.B."/>
        </authorList>
    </citation>
    <scope>NUCLEOTIDE SEQUENCE [LARGE SCALE GENOMIC DNA]</scope>
    <source>
        <strain evidence="1">ISS2496</strain>
    </source>
</reference>
<organism evidence="1 2">
    <name type="scientific">Trichinella patagoniensis</name>
    <dbReference type="NCBI Taxonomy" id="990121"/>
    <lineage>
        <taxon>Eukaryota</taxon>
        <taxon>Metazoa</taxon>
        <taxon>Ecdysozoa</taxon>
        <taxon>Nematoda</taxon>
        <taxon>Enoplea</taxon>
        <taxon>Dorylaimia</taxon>
        <taxon>Trichinellida</taxon>
        <taxon>Trichinellidae</taxon>
        <taxon>Trichinella</taxon>
    </lineage>
</organism>
<accession>A0A0V0ZE77</accession>
<dbReference type="Proteomes" id="UP000054783">
    <property type="component" value="Unassembled WGS sequence"/>
</dbReference>
<keyword evidence="2" id="KW-1185">Reference proteome</keyword>
<protein>
    <submittedName>
        <fullName evidence="1">Uncharacterized protein</fullName>
    </submittedName>
</protein>
<name>A0A0V0ZE77_9BILA</name>
<evidence type="ECO:0000313" key="2">
    <source>
        <dbReference type="Proteomes" id="UP000054783"/>
    </source>
</evidence>
<proteinExistence type="predicted"/>
<dbReference type="AlphaFoldDB" id="A0A0V0ZE77"/>
<comment type="caution">
    <text evidence="1">The sequence shown here is derived from an EMBL/GenBank/DDBJ whole genome shotgun (WGS) entry which is preliminary data.</text>
</comment>